<feature type="chain" id="PRO_5038541915" description="Secreted protein" evidence="1">
    <location>
        <begin position="26"/>
        <end position="113"/>
    </location>
</feature>
<keyword evidence="3" id="KW-1185">Reference proteome</keyword>
<evidence type="ECO:0000313" key="3">
    <source>
        <dbReference type="Proteomes" id="UP001055439"/>
    </source>
</evidence>
<evidence type="ECO:0000256" key="1">
    <source>
        <dbReference type="SAM" id="SignalP"/>
    </source>
</evidence>
<dbReference type="AlphaFoldDB" id="A0A9E7JWD7"/>
<reference evidence="2" key="1">
    <citation type="submission" date="2022-05" db="EMBL/GenBank/DDBJ databases">
        <title>The Musa troglodytarum L. genome provides insights into the mechanism of non-climacteric behaviour and enrichment of carotenoids.</title>
        <authorList>
            <person name="Wang J."/>
        </authorList>
    </citation>
    <scope>NUCLEOTIDE SEQUENCE</scope>
    <source>
        <tissue evidence="2">Leaf</tissue>
    </source>
</reference>
<name>A0A9E7JWD7_9LILI</name>
<evidence type="ECO:0008006" key="4">
    <source>
        <dbReference type="Google" id="ProtNLM"/>
    </source>
</evidence>
<keyword evidence="1" id="KW-0732">Signal</keyword>
<gene>
    <name evidence="2" type="ORF">MUK42_30526</name>
</gene>
<feature type="signal peptide" evidence="1">
    <location>
        <begin position="1"/>
        <end position="25"/>
    </location>
</feature>
<organism evidence="2 3">
    <name type="scientific">Musa troglodytarum</name>
    <name type="common">fe'i banana</name>
    <dbReference type="NCBI Taxonomy" id="320322"/>
    <lineage>
        <taxon>Eukaryota</taxon>
        <taxon>Viridiplantae</taxon>
        <taxon>Streptophyta</taxon>
        <taxon>Embryophyta</taxon>
        <taxon>Tracheophyta</taxon>
        <taxon>Spermatophyta</taxon>
        <taxon>Magnoliopsida</taxon>
        <taxon>Liliopsida</taxon>
        <taxon>Zingiberales</taxon>
        <taxon>Musaceae</taxon>
        <taxon>Musa</taxon>
    </lineage>
</organism>
<protein>
    <recommendedName>
        <fullName evidence="4">Secreted protein</fullName>
    </recommendedName>
</protein>
<accession>A0A9E7JWD7</accession>
<evidence type="ECO:0000313" key="2">
    <source>
        <dbReference type="EMBL" id="URD94874.1"/>
    </source>
</evidence>
<dbReference type="EMBL" id="CP097506">
    <property type="protein sequence ID" value="URD94874.1"/>
    <property type="molecule type" value="Genomic_DNA"/>
</dbReference>
<proteinExistence type="predicted"/>
<sequence>MASLAWRAAATAAAAAACLLPMSSCSGRLGAAWPGLEWPWRRQTKPSEGFVEQCLSDIGDAVSLWMAVKSGTARVDKMTYATNAKCGKHCFAYKVGSRQRRANKHIDINSAAT</sequence>
<dbReference type="Proteomes" id="UP001055439">
    <property type="component" value="Chromosome 4"/>
</dbReference>
<dbReference type="PROSITE" id="PS51257">
    <property type="entry name" value="PROKAR_LIPOPROTEIN"/>
    <property type="match status" value="1"/>
</dbReference>